<dbReference type="STRING" id="1386089.N865_09605"/>
<proteinExistence type="inferred from homology"/>
<dbReference type="InterPro" id="IPR029044">
    <property type="entry name" value="Nucleotide-diphossugar_trans"/>
</dbReference>
<evidence type="ECO:0000313" key="6">
    <source>
        <dbReference type="EMBL" id="EWT01538.1"/>
    </source>
</evidence>
<name>W9G9Q6_9MICO</name>
<feature type="binding site" evidence="4">
    <location>
        <position position="185"/>
    </location>
    <ligand>
        <name>substrate</name>
    </ligand>
</feature>
<keyword evidence="2 6" id="KW-0808">Transferase</keyword>
<dbReference type="AlphaFoldDB" id="W9G9Q6"/>
<feature type="binding site" evidence="5">
    <location>
        <position position="215"/>
    </location>
    <ligand>
        <name>UTP</name>
        <dbReference type="ChEBI" id="CHEBI:46398"/>
    </ligand>
</feature>
<dbReference type="eggNOG" id="COG4284">
    <property type="taxonomic scope" value="Bacteria"/>
</dbReference>
<gene>
    <name evidence="6" type="ORF">N865_09605</name>
</gene>
<dbReference type="PIRSF" id="PIRSF000806">
    <property type="entry name" value="UDPGP"/>
    <property type="match status" value="1"/>
</dbReference>
<evidence type="ECO:0000256" key="1">
    <source>
        <dbReference type="ARBA" id="ARBA00010401"/>
    </source>
</evidence>
<dbReference type="GO" id="GO:0003983">
    <property type="term" value="F:UTP:glucose-1-phosphate uridylyltransferase activity"/>
    <property type="evidence" value="ECO:0007669"/>
    <property type="project" value="InterPro"/>
</dbReference>
<keyword evidence="7" id="KW-1185">Reference proteome</keyword>
<sequence>MSHEGLAASVERMRRRGLGPEAIRVFAYYYDQLEHGAMGTIPESTIEPLGEIQALGEVQVSDEQARGALSQTAVIKLNGGLGTGMGMSGAKSALEVKDGLTFLDIIALQVLDLRERWGVELPLVLMNSFRTSEESLRILDKYPTLRVDGLPLDFIQNAEPKLRPDDLMPVDWPEDPELEWCPPGHGDIFVSLMTSGVLDALLAKGIRFAFLSNSDNLGATCDPDVAAWMVEHDLPFVAEVCERTKSDRKGGHLAVRKSDGRLILRDTAMVADGEESYFRDIARHSTFNANNVWVNLEVLRERMLAHEGVLGLPIIINRKTVDPAQPDSPVVIQLESAMGTAIEVFEGSEAILVPRTRFRPVKTTNDLLVIRSDFFTLDESYHVVAARPGPEPYVDLDSAYRFVPGFEKRFPYGAPSMIECTSLRVIGDPVFGKDVVCVGDVLVDGLRHIHDGAVLGDRPPFGS</sequence>
<feature type="binding site" evidence="5">
    <location>
        <position position="362"/>
    </location>
    <ligand>
        <name>UTP</name>
        <dbReference type="ChEBI" id="CHEBI:46398"/>
    </ligand>
</feature>
<feature type="binding site" evidence="5">
    <location>
        <position position="156"/>
    </location>
    <ligand>
        <name>UTP</name>
        <dbReference type="ChEBI" id="CHEBI:46398"/>
    </ligand>
</feature>
<dbReference type="RefSeq" id="WP_034805509.1">
    <property type="nucleotide sequence ID" value="NZ_AWSA01000020.1"/>
</dbReference>
<dbReference type="OrthoDB" id="9804758at2"/>
<evidence type="ECO:0000256" key="5">
    <source>
        <dbReference type="PIRSR" id="PIRSR000806-2"/>
    </source>
</evidence>
<dbReference type="Gene3D" id="3.90.550.10">
    <property type="entry name" value="Spore Coat Polysaccharide Biosynthesis Protein SpsA, Chain A"/>
    <property type="match status" value="1"/>
</dbReference>
<comment type="caution">
    <text evidence="6">The sequence shown here is derived from an EMBL/GenBank/DDBJ whole genome shotgun (WGS) entry which is preliminary data.</text>
</comment>
<dbReference type="InterPro" id="IPR002618">
    <property type="entry name" value="UDPGP_fam"/>
</dbReference>
<feature type="binding site" evidence="5">
    <location>
        <position position="184"/>
    </location>
    <ligand>
        <name>UTP</name>
        <dbReference type="ChEBI" id="CHEBI:46398"/>
    </ligand>
</feature>
<evidence type="ECO:0000256" key="4">
    <source>
        <dbReference type="PIRSR" id="PIRSR000806-1"/>
    </source>
</evidence>
<feature type="binding site" evidence="5">
    <location>
        <position position="91"/>
    </location>
    <ligand>
        <name>UTP</name>
        <dbReference type="ChEBI" id="CHEBI:46398"/>
    </ligand>
</feature>
<dbReference type="Gene3D" id="2.160.10.10">
    <property type="entry name" value="Hexapeptide repeat proteins"/>
    <property type="match status" value="1"/>
</dbReference>
<keyword evidence="3 6" id="KW-0548">Nucleotidyltransferase</keyword>
<dbReference type="InterPro" id="IPR016267">
    <property type="entry name" value="UDPGP_trans"/>
</dbReference>
<dbReference type="GO" id="GO:0006011">
    <property type="term" value="P:UDP-alpha-D-glucose metabolic process"/>
    <property type="evidence" value="ECO:0007669"/>
    <property type="project" value="InterPro"/>
</dbReference>
<evidence type="ECO:0000313" key="7">
    <source>
        <dbReference type="Proteomes" id="UP000019489"/>
    </source>
</evidence>
<dbReference type="Proteomes" id="UP000019489">
    <property type="component" value="Unassembled WGS sequence"/>
</dbReference>
<dbReference type="SUPFAM" id="SSF53448">
    <property type="entry name" value="Nucleotide-diphospho-sugar transferases"/>
    <property type="match status" value="1"/>
</dbReference>
<accession>W9G9Q6</accession>
<dbReference type="EMBL" id="AWSA01000020">
    <property type="protein sequence ID" value="EWT01538.1"/>
    <property type="molecule type" value="Genomic_DNA"/>
</dbReference>
<protein>
    <submittedName>
        <fullName evidence="6">UTP--glucose-1-phosphate uridylyltransferase</fullName>
    </submittedName>
</protein>
<evidence type="ECO:0000256" key="3">
    <source>
        <dbReference type="ARBA" id="ARBA00022695"/>
    </source>
</evidence>
<dbReference type="Pfam" id="PF01704">
    <property type="entry name" value="UDPGP"/>
    <property type="match status" value="1"/>
</dbReference>
<reference evidence="6 7" key="1">
    <citation type="submission" date="2013-08" db="EMBL/GenBank/DDBJ databases">
        <title>Intrasporangium oryzae NRRL B-24470.</title>
        <authorList>
            <person name="Liu H."/>
            <person name="Wang G."/>
        </authorList>
    </citation>
    <scope>NUCLEOTIDE SEQUENCE [LARGE SCALE GENOMIC DNA]</scope>
    <source>
        <strain evidence="6 7">NRRL B-24470</strain>
    </source>
</reference>
<dbReference type="PATRIC" id="fig|1386089.3.peg.2138"/>
<dbReference type="PANTHER" id="PTHR43511">
    <property type="match status" value="1"/>
</dbReference>
<evidence type="ECO:0000256" key="2">
    <source>
        <dbReference type="ARBA" id="ARBA00022679"/>
    </source>
</evidence>
<organism evidence="6 7">
    <name type="scientific">Intrasporangium oryzae NRRL B-24470</name>
    <dbReference type="NCBI Taxonomy" id="1386089"/>
    <lineage>
        <taxon>Bacteria</taxon>
        <taxon>Bacillati</taxon>
        <taxon>Actinomycetota</taxon>
        <taxon>Actinomycetes</taxon>
        <taxon>Micrococcales</taxon>
        <taxon>Intrasporangiaceae</taxon>
        <taxon>Intrasporangium</taxon>
    </lineage>
</organism>
<comment type="similarity">
    <text evidence="1">Belongs to the UDPGP type 1 family.</text>
</comment>